<dbReference type="InterPro" id="IPR011160">
    <property type="entry name" value="Sphingomy_PDE"/>
</dbReference>
<dbReference type="InterPro" id="IPR029052">
    <property type="entry name" value="Metallo-depent_PP-like"/>
</dbReference>
<gene>
    <name evidence="7" type="ORF">CTOB1V02_LOCUS5599</name>
</gene>
<dbReference type="GO" id="GO:0046513">
    <property type="term" value="P:ceramide biosynthetic process"/>
    <property type="evidence" value="ECO:0007669"/>
    <property type="project" value="TreeGrafter"/>
</dbReference>
<evidence type="ECO:0000256" key="2">
    <source>
        <dbReference type="ARBA" id="ARBA00022801"/>
    </source>
</evidence>
<reference evidence="7" key="1">
    <citation type="submission" date="2020-11" db="EMBL/GenBank/DDBJ databases">
        <authorList>
            <person name="Tran Van P."/>
        </authorList>
    </citation>
    <scope>NUCLEOTIDE SEQUENCE</scope>
</reference>
<proteinExistence type="inferred from homology"/>
<keyword evidence="4" id="KW-0862">Zinc</keyword>
<dbReference type="OrthoDB" id="282973at2759"/>
<evidence type="ECO:0000313" key="7">
    <source>
        <dbReference type="EMBL" id="CAD7227700.1"/>
    </source>
</evidence>
<feature type="binding site" evidence="4">
    <location>
        <position position="358"/>
    </location>
    <ligand>
        <name>Zn(2+)</name>
        <dbReference type="ChEBI" id="CHEBI:29105"/>
        <label>2</label>
    </ligand>
</feature>
<feature type="binding site" evidence="4">
    <location>
        <position position="210"/>
    </location>
    <ligand>
        <name>Zn(2+)</name>
        <dbReference type="ChEBI" id="CHEBI:29105"/>
        <label>1</label>
    </ligand>
</feature>
<feature type="binding site" evidence="4">
    <location>
        <position position="137"/>
    </location>
    <ligand>
        <name>Zn(2+)</name>
        <dbReference type="ChEBI" id="CHEBI:29105"/>
        <label>1</label>
    </ligand>
</feature>
<dbReference type="EMBL" id="OB661227">
    <property type="protein sequence ID" value="CAD7227700.1"/>
    <property type="molecule type" value="Genomic_DNA"/>
</dbReference>
<dbReference type="PANTHER" id="PTHR10340">
    <property type="entry name" value="SPHINGOMYELIN PHOSPHODIESTERASE"/>
    <property type="match status" value="1"/>
</dbReference>
<feature type="binding site" evidence="4">
    <location>
        <position position="139"/>
    </location>
    <ligand>
        <name>Zn(2+)</name>
        <dbReference type="ChEBI" id="CHEBI:29105"/>
        <label>1</label>
    </ligand>
</feature>
<keyword evidence="2" id="KW-0378">Hydrolase</keyword>
<evidence type="ECO:0000256" key="4">
    <source>
        <dbReference type="PIRSR" id="PIRSR000948-1"/>
    </source>
</evidence>
<keyword evidence="4" id="KW-0479">Metal-binding</keyword>
<keyword evidence="5" id="KW-1015">Disulfide bond</keyword>
<dbReference type="InterPro" id="IPR041805">
    <property type="entry name" value="ASMase/PPN1_MPP"/>
</dbReference>
<dbReference type="InterPro" id="IPR011001">
    <property type="entry name" value="Saposin-like"/>
</dbReference>
<feature type="binding site" evidence="4">
    <location>
        <position position="394"/>
    </location>
    <ligand>
        <name>Zn(2+)</name>
        <dbReference type="ChEBI" id="CHEBI:29105"/>
        <label>1</label>
    </ligand>
</feature>
<feature type="binding site" evidence="4">
    <location>
        <position position="210"/>
    </location>
    <ligand>
        <name>Zn(2+)</name>
        <dbReference type="ChEBI" id="CHEBI:29105"/>
        <label>2</label>
    </ligand>
</feature>
<dbReference type="InterPro" id="IPR004843">
    <property type="entry name" value="Calcineurin-like_PHP"/>
</dbReference>
<name>A0A7R8ZK98_9CRUS</name>
<evidence type="ECO:0000259" key="6">
    <source>
        <dbReference type="Pfam" id="PF00149"/>
    </source>
</evidence>
<evidence type="ECO:0000256" key="3">
    <source>
        <dbReference type="ARBA" id="ARBA00023180"/>
    </source>
</evidence>
<dbReference type="Gene3D" id="3.60.21.10">
    <property type="match status" value="2"/>
</dbReference>
<dbReference type="PANTHER" id="PTHR10340:SF34">
    <property type="entry name" value="SPHINGOMYELIN PHOSPHODIESTERASE"/>
    <property type="match status" value="1"/>
</dbReference>
<dbReference type="AlphaFoldDB" id="A0A7R8ZK98"/>
<dbReference type="GO" id="GO:0061750">
    <property type="term" value="F:acid sphingomyelin phosphodiesterase activity"/>
    <property type="evidence" value="ECO:0007669"/>
    <property type="project" value="TreeGrafter"/>
</dbReference>
<dbReference type="SUPFAM" id="SSF47862">
    <property type="entry name" value="Saposin"/>
    <property type="match status" value="1"/>
</dbReference>
<dbReference type="PIRSF" id="PIRSF000948">
    <property type="entry name" value="Sphingomy_PDE"/>
    <property type="match status" value="1"/>
</dbReference>
<protein>
    <recommendedName>
        <fullName evidence="6">Calcineurin-like phosphoesterase domain-containing protein</fullName>
    </recommendedName>
</protein>
<dbReference type="GO" id="GO:0046872">
    <property type="term" value="F:metal ion binding"/>
    <property type="evidence" value="ECO:0007669"/>
    <property type="project" value="UniProtKB-KW"/>
</dbReference>
<evidence type="ECO:0000256" key="1">
    <source>
        <dbReference type="ARBA" id="ARBA00008234"/>
    </source>
</evidence>
<dbReference type="CDD" id="cd00842">
    <property type="entry name" value="MPP_ASMase"/>
    <property type="match status" value="1"/>
</dbReference>
<sequence>MGSKKVLSVILSFVISLAHVNGAPLDNPMRLYAEDCLKLNSGSLMTVDEMVDYVDGALGMMKAFLNRLYRVECGTCTFAYTYAKFLLEGSATNDELIEQVSGLCPLLEDQYTLDVCIGAIKTLLDGIPLMKMLHISDTHFDPDYEEGSNAECGRPACCQSVNGPANDSASAAGKWGDYRDCDTPRITVENMLQHAREQHPDIDLIIWTGDLPPHDIWKQSKELCLDVLEASVEMVRQAFPETPVIPALGNHEPYPVNVNDPPELDAGNLTVSWLFEKLAVEWQGWVPEDQIPVLENGGFFSVRTFRGIRLISMNMNFGYIFNWFMWMDLPDPAGMLSWLARELQDAEDNGEKAYILGHIPSGSLDTLPPFSHNFRRIISRYENVVEGIFFGHTHNDEYHVYYDVDDPSRPVATAYIGPSVTPYSRLNPGYRIYYVDGAREGATWGIVDHETWVMNLDEANANGVPVWYKLYEAKQHLQLEDLSPESWSSLAFRLRDDDLQFDQFWL</sequence>
<dbReference type="GO" id="GO:0005764">
    <property type="term" value="C:lysosome"/>
    <property type="evidence" value="ECO:0007669"/>
    <property type="project" value="TreeGrafter"/>
</dbReference>
<feature type="binding site" evidence="4">
    <location>
        <position position="250"/>
    </location>
    <ligand>
        <name>Zn(2+)</name>
        <dbReference type="ChEBI" id="CHEBI:29105"/>
        <label>2</label>
    </ligand>
</feature>
<evidence type="ECO:0000256" key="5">
    <source>
        <dbReference type="PIRSR" id="PIRSR000948-2"/>
    </source>
</evidence>
<feature type="disulfide bond" evidence="5">
    <location>
        <begin position="152"/>
        <end position="157"/>
    </location>
</feature>
<keyword evidence="3" id="KW-0325">Glycoprotein</keyword>
<feature type="disulfide bond" evidence="5">
    <location>
        <begin position="158"/>
        <end position="181"/>
    </location>
</feature>
<dbReference type="GO" id="GO:0006685">
    <property type="term" value="P:sphingomyelin catabolic process"/>
    <property type="evidence" value="ECO:0007669"/>
    <property type="project" value="InterPro"/>
</dbReference>
<dbReference type="GO" id="GO:0005615">
    <property type="term" value="C:extracellular space"/>
    <property type="evidence" value="ECO:0007669"/>
    <property type="project" value="TreeGrafter"/>
</dbReference>
<dbReference type="SUPFAM" id="SSF56300">
    <property type="entry name" value="Metallo-dependent phosphatases"/>
    <property type="match status" value="1"/>
</dbReference>
<organism evidence="7">
    <name type="scientific">Cyprideis torosa</name>
    <dbReference type="NCBI Taxonomy" id="163714"/>
    <lineage>
        <taxon>Eukaryota</taxon>
        <taxon>Metazoa</taxon>
        <taxon>Ecdysozoa</taxon>
        <taxon>Arthropoda</taxon>
        <taxon>Crustacea</taxon>
        <taxon>Oligostraca</taxon>
        <taxon>Ostracoda</taxon>
        <taxon>Podocopa</taxon>
        <taxon>Podocopida</taxon>
        <taxon>Cytherocopina</taxon>
        <taxon>Cytheroidea</taxon>
        <taxon>Cytherideidae</taxon>
        <taxon>Cyprideis</taxon>
    </lineage>
</organism>
<feature type="domain" description="Calcineurin-like phosphoesterase" evidence="6">
    <location>
        <begin position="130"/>
        <end position="395"/>
    </location>
</feature>
<comment type="cofactor">
    <cofactor evidence="4">
        <name>Zn(2+)</name>
        <dbReference type="ChEBI" id="CHEBI:29105"/>
    </cofactor>
    <text evidence="4">Binds 2 Zn(2+) ions per subunit.</text>
</comment>
<dbReference type="GO" id="GO:0016020">
    <property type="term" value="C:membrane"/>
    <property type="evidence" value="ECO:0007669"/>
    <property type="project" value="GOC"/>
</dbReference>
<dbReference type="Pfam" id="PF00149">
    <property type="entry name" value="Metallophos"/>
    <property type="match status" value="1"/>
</dbReference>
<comment type="similarity">
    <text evidence="1">Belongs to the acid sphingomyelinase family.</text>
</comment>
<feature type="binding site" evidence="4">
    <location>
        <position position="392"/>
    </location>
    <ligand>
        <name>Zn(2+)</name>
        <dbReference type="ChEBI" id="CHEBI:29105"/>
        <label>2</label>
    </ligand>
</feature>
<accession>A0A7R8ZK98</accession>